<gene>
    <name evidence="4" type="ORF">CYY_008653</name>
</gene>
<evidence type="ECO:0000256" key="3">
    <source>
        <dbReference type="SAM" id="SignalP"/>
    </source>
</evidence>
<reference evidence="4" key="1">
    <citation type="submission" date="2020-01" db="EMBL/GenBank/DDBJ databases">
        <title>Development of genomics and gene disruption for Polysphondylium violaceum indicates a role for the polyketide synthase stlB in stalk morphogenesis.</title>
        <authorList>
            <person name="Narita B."/>
            <person name="Kawabe Y."/>
            <person name="Kin K."/>
            <person name="Saito T."/>
            <person name="Gibbs R."/>
            <person name="Kuspa A."/>
            <person name="Muzny D."/>
            <person name="Queller D."/>
            <person name="Richards S."/>
            <person name="Strassman J."/>
            <person name="Sucgang R."/>
            <person name="Worley K."/>
            <person name="Schaap P."/>
        </authorList>
    </citation>
    <scope>NUCLEOTIDE SEQUENCE</scope>
    <source>
        <strain evidence="4">QSvi11</strain>
    </source>
</reference>
<organism evidence="4 5">
    <name type="scientific">Polysphondylium violaceum</name>
    <dbReference type="NCBI Taxonomy" id="133409"/>
    <lineage>
        <taxon>Eukaryota</taxon>
        <taxon>Amoebozoa</taxon>
        <taxon>Evosea</taxon>
        <taxon>Eumycetozoa</taxon>
        <taxon>Dictyostelia</taxon>
        <taxon>Dictyosteliales</taxon>
        <taxon>Dictyosteliaceae</taxon>
        <taxon>Polysphondylium</taxon>
    </lineage>
</organism>
<evidence type="ECO:0000313" key="5">
    <source>
        <dbReference type="Proteomes" id="UP000695562"/>
    </source>
</evidence>
<evidence type="ECO:0000256" key="2">
    <source>
        <dbReference type="ARBA" id="ARBA00022801"/>
    </source>
</evidence>
<name>A0A8J4V128_9MYCE</name>
<protein>
    <submittedName>
        <fullName evidence="4">Uncharacterized protein</fullName>
    </submittedName>
</protein>
<accession>A0A8J4V128</accession>
<dbReference type="Proteomes" id="UP000695562">
    <property type="component" value="Unassembled WGS sequence"/>
</dbReference>
<keyword evidence="3" id="KW-0732">Signal</keyword>
<dbReference type="CDD" id="cd09120">
    <property type="entry name" value="PLDc_DNaseII_1"/>
    <property type="match status" value="1"/>
</dbReference>
<keyword evidence="5" id="KW-1185">Reference proteome</keyword>
<evidence type="ECO:0000313" key="4">
    <source>
        <dbReference type="EMBL" id="KAF2070022.1"/>
    </source>
</evidence>
<comment type="caution">
    <text evidence="4">The sequence shown here is derived from an EMBL/GenBank/DDBJ whole genome shotgun (WGS) entry which is preliminary data.</text>
</comment>
<dbReference type="PANTHER" id="PTHR10858:SF23">
    <property type="entry name" value="DEOXYRIBONUCLEASE II"/>
    <property type="match status" value="1"/>
</dbReference>
<dbReference type="GO" id="GO:0004531">
    <property type="term" value="F:deoxyribonuclease II activity"/>
    <property type="evidence" value="ECO:0007669"/>
    <property type="project" value="InterPro"/>
</dbReference>
<dbReference type="PANTHER" id="PTHR10858">
    <property type="entry name" value="DEOXYRIBONUCLEASE II"/>
    <property type="match status" value="1"/>
</dbReference>
<dbReference type="InterPro" id="IPR004947">
    <property type="entry name" value="DNase_II"/>
</dbReference>
<feature type="chain" id="PRO_5035180113" evidence="3">
    <location>
        <begin position="27"/>
        <end position="366"/>
    </location>
</feature>
<comment type="similarity">
    <text evidence="1">Belongs to the DNase II family.</text>
</comment>
<proteinExistence type="inferred from homology"/>
<sequence length="366" mass="42058">MMIKKNNIILLSVFITLCLFVFGINGVPMQCLDEQGEPVDWWVIQKQPKLTKSTGRYRAGLGYMYADENNPTLEVSYKWLNDSDTALAHTLEQVFTDHINPNLLWVMYNDQPPESKVGSDYAHSKGVVAFTDDVGFWLIHSVPRFPLDPKTTKYHYPANEVRNGQSFLCVSYNAHENFAKIAEKIYTNRAYIYSYNIPSTIGLQKTVLQKLIDGSSYNYAKTDSSDLYSLNGLKFKVFAKNTQWNNDLYESLLQPAIAQNMLISTWRLGAKTTIMPTFCQPNYTYDSVNVEELSIPGGSEFQWRYTKDHSKWAISLDQERNYVCIGDINRMYSQYKRGGGSACFVNDKLWNSYYNMIYDTSLCSTK</sequence>
<dbReference type="OrthoDB" id="10261598at2759"/>
<dbReference type="AlphaFoldDB" id="A0A8J4V128"/>
<evidence type="ECO:0000256" key="1">
    <source>
        <dbReference type="ARBA" id="ARBA00007527"/>
    </source>
</evidence>
<dbReference type="Pfam" id="PF03265">
    <property type="entry name" value="DNase_II"/>
    <property type="match status" value="1"/>
</dbReference>
<feature type="signal peptide" evidence="3">
    <location>
        <begin position="1"/>
        <end position="26"/>
    </location>
</feature>
<dbReference type="EMBL" id="AJWJ01000555">
    <property type="protein sequence ID" value="KAF2070022.1"/>
    <property type="molecule type" value="Genomic_DNA"/>
</dbReference>
<keyword evidence="2" id="KW-0378">Hydrolase</keyword>
<dbReference type="CDD" id="cd09121">
    <property type="entry name" value="PLDc_DNaseII_2"/>
    <property type="match status" value="1"/>
</dbReference>